<feature type="compositionally biased region" description="Basic and acidic residues" evidence="5">
    <location>
        <begin position="1398"/>
        <end position="1416"/>
    </location>
</feature>
<dbReference type="InterPro" id="IPR035234">
    <property type="entry name" value="IgGFc-bd_N"/>
</dbReference>
<dbReference type="Proteomes" id="UP001054801">
    <property type="component" value="Chromosome"/>
</dbReference>
<evidence type="ECO:0000256" key="4">
    <source>
        <dbReference type="ARBA" id="ARBA00022837"/>
    </source>
</evidence>
<dbReference type="InterPro" id="IPR002126">
    <property type="entry name" value="Cadherin-like_dom"/>
</dbReference>
<dbReference type="RefSeq" id="WP_236501127.1">
    <property type="nucleotide sequence ID" value="NZ_CP091244.1"/>
</dbReference>
<reference evidence="8" key="1">
    <citation type="journal article" date="2022" name="Microorganisms">
        <title>Two New Species of Filamentous Sulfur Bacteria of the Genus Thiothrix, Thiothrix winogradskyi sp. nov. and 'Candidatus Thiothrix sulfatifontis' sp. nov.</title>
        <authorList>
            <person name="Ravin N.V."/>
            <person name="Rossetti S."/>
            <person name="Beletsky A.V."/>
            <person name="Kadnikov V.V."/>
            <person name="Rudenko T.S."/>
            <person name="Smolyakov D.D."/>
            <person name="Moskvitina M.I."/>
            <person name="Gureeva M.V."/>
            <person name="Mardanov A.V."/>
            <person name="Grabovich M.Y."/>
        </authorList>
    </citation>
    <scope>NUCLEOTIDE SEQUENCE</scope>
    <source>
        <strain evidence="8">CT3</strain>
    </source>
</reference>
<feature type="domain" description="Cadherin" evidence="7">
    <location>
        <begin position="898"/>
        <end position="988"/>
    </location>
</feature>
<name>A0ABY3T3I3_9GAMM</name>
<feature type="region of interest" description="Disordered" evidence="5">
    <location>
        <begin position="716"/>
        <end position="746"/>
    </location>
</feature>
<dbReference type="InterPro" id="IPR015919">
    <property type="entry name" value="Cadherin-like_sf"/>
</dbReference>
<dbReference type="Pfam" id="PF00028">
    <property type="entry name" value="Cadherin"/>
    <property type="match status" value="1"/>
</dbReference>
<feature type="compositionally biased region" description="Basic and acidic residues" evidence="5">
    <location>
        <begin position="1255"/>
        <end position="1271"/>
    </location>
</feature>
<dbReference type="SUPFAM" id="SSF49313">
    <property type="entry name" value="Cadherin-like"/>
    <property type="match status" value="2"/>
</dbReference>
<dbReference type="SUPFAM" id="SSF103647">
    <property type="entry name" value="TSP type-3 repeat"/>
    <property type="match status" value="4"/>
</dbReference>
<keyword evidence="9" id="KW-1185">Reference proteome</keyword>
<dbReference type="Gene3D" id="2.60.40.60">
    <property type="entry name" value="Cadherins"/>
    <property type="match status" value="3"/>
</dbReference>
<evidence type="ECO:0000256" key="1">
    <source>
        <dbReference type="ARBA" id="ARBA00004613"/>
    </source>
</evidence>
<dbReference type="PANTHER" id="PTHR46534">
    <property type="entry name" value="IGGFC_BINDING DOMAIN-CONTAINING PROTEIN"/>
    <property type="match status" value="1"/>
</dbReference>
<evidence type="ECO:0000256" key="3">
    <source>
        <dbReference type="ARBA" id="ARBA00022729"/>
    </source>
</evidence>
<proteinExistence type="predicted"/>
<feature type="region of interest" description="Disordered" evidence="5">
    <location>
        <begin position="1248"/>
        <end position="1563"/>
    </location>
</feature>
<keyword evidence="3 6" id="KW-0732">Signal</keyword>
<evidence type="ECO:0000256" key="5">
    <source>
        <dbReference type="SAM" id="MobiDB-lite"/>
    </source>
</evidence>
<dbReference type="CDD" id="cd11304">
    <property type="entry name" value="Cadherin_repeat"/>
    <property type="match status" value="3"/>
</dbReference>
<evidence type="ECO:0000256" key="6">
    <source>
        <dbReference type="SAM" id="SignalP"/>
    </source>
</evidence>
<dbReference type="PANTHER" id="PTHR46534:SF1">
    <property type="entry name" value="IGGFC-BINDING PROTEIN N-TERMINAL DOMAIN-CONTAINING PROTEIN"/>
    <property type="match status" value="1"/>
</dbReference>
<feature type="region of interest" description="Disordered" evidence="5">
    <location>
        <begin position="537"/>
        <end position="565"/>
    </location>
</feature>
<feature type="compositionally biased region" description="Acidic residues" evidence="5">
    <location>
        <begin position="1338"/>
        <end position="1354"/>
    </location>
</feature>
<feature type="domain" description="Cadherin" evidence="7">
    <location>
        <begin position="614"/>
        <end position="736"/>
    </location>
</feature>
<dbReference type="PROSITE" id="PS50268">
    <property type="entry name" value="CADHERIN_2"/>
    <property type="match status" value="3"/>
</dbReference>
<evidence type="ECO:0000259" key="7">
    <source>
        <dbReference type="PROSITE" id="PS50268"/>
    </source>
</evidence>
<evidence type="ECO:0000313" key="9">
    <source>
        <dbReference type="Proteomes" id="UP001054801"/>
    </source>
</evidence>
<keyword evidence="4" id="KW-0106">Calcium</keyword>
<feature type="chain" id="PRO_5046171490" evidence="6">
    <location>
        <begin position="30"/>
        <end position="1839"/>
    </location>
</feature>
<dbReference type="InterPro" id="IPR059100">
    <property type="entry name" value="TSP3_bac"/>
</dbReference>
<accession>A0ABY3T3I3</accession>
<evidence type="ECO:0000256" key="2">
    <source>
        <dbReference type="ARBA" id="ARBA00022525"/>
    </source>
</evidence>
<feature type="region of interest" description="Disordered" evidence="5">
    <location>
        <begin position="1054"/>
        <end position="1101"/>
    </location>
</feature>
<dbReference type="SMART" id="SM00112">
    <property type="entry name" value="CA"/>
    <property type="match status" value="3"/>
</dbReference>
<dbReference type="Pfam" id="PF17517">
    <property type="entry name" value="IgGFc_binding"/>
    <property type="match status" value="1"/>
</dbReference>
<dbReference type="InterPro" id="IPR028974">
    <property type="entry name" value="TSP_type-3_rpt"/>
</dbReference>
<feature type="compositionally biased region" description="Basic and acidic residues" evidence="5">
    <location>
        <begin position="1541"/>
        <end position="1557"/>
    </location>
</feature>
<keyword evidence="2" id="KW-0964">Secreted</keyword>
<dbReference type="EMBL" id="CP091244">
    <property type="protein sequence ID" value="UJS25799.1"/>
    <property type="molecule type" value="Genomic_DNA"/>
</dbReference>
<dbReference type="Gene3D" id="4.10.1080.10">
    <property type="entry name" value="TSP type-3 repeat"/>
    <property type="match status" value="2"/>
</dbReference>
<feature type="compositionally biased region" description="Basic and acidic residues" evidence="5">
    <location>
        <begin position="1443"/>
        <end position="1452"/>
    </location>
</feature>
<feature type="domain" description="Cadherin" evidence="7">
    <location>
        <begin position="1158"/>
        <end position="1254"/>
    </location>
</feature>
<organism evidence="8 9">
    <name type="scientific">Thiothrix winogradskyi</name>
    <dbReference type="NCBI Taxonomy" id="96472"/>
    <lineage>
        <taxon>Bacteria</taxon>
        <taxon>Pseudomonadati</taxon>
        <taxon>Pseudomonadota</taxon>
        <taxon>Gammaproteobacteria</taxon>
        <taxon>Thiotrichales</taxon>
        <taxon>Thiotrichaceae</taxon>
        <taxon>Thiothrix</taxon>
    </lineage>
</organism>
<sequence length="1839" mass="192047">MKSSFHQQAATHRKSALASLILSATLALAVSPTVLANSCEGAGGSGGRQFWLGVLGNYNNGGAIHLNLVGKEGTTGTLSSKDGSWSLDYTIPASGFFETDLPNSFQVSGDGVILNNGLKITGNNDVSAYIINEQTYTTDGFLGYPTNALGNEYYVIGYNGFDATVPSRGVIVASQDNTSVTVTKPGGVPANITLNEGQVYSFENGANDITGSHVVSDKPVSVFGGSACSNVPVGNPSCDTLVEQMLSVKDWGVEYVVPPIPYGQMLRVVAAEAGTEVYQDGTLVATLGAGGIWTGNPTNNDTVHRFTTNGKKIQVAQYAVGSQFSGTAEVDPAMGIVPSREIWLSRHIFKAQPNFANTLLIVSPTANTGDLKINGAAPATAPTWIAVPNSDLSWTKIVVTAGAMYTISSNVEIGITVFGGKTYESYMLPGNMGLGDFDLDAIRDPQDCDADGDGILNSVEKANALPGTNGDSDGDGRVDELDLDSDNDGIPDNIEAQTTAGYIAPSGTISDSGLDTAYGTGLTPVDTDGDSIPDYIDQDSDGAGTSDTIEAGITLTGSDSDNDGLDDSVDSDDNIYGPNNAGITDVLNAYPKNGSEVNWRILGNHAPVISTGSGNDTYTVSVPEGKTNTGVDYAATDTDGETEGAGLTWSLSGADAALFNIDPNTGIISFKAAPSWGTPQDAGANNVYDVIVTVTDATGEIDKQTLAITVTEVDTDGDGVGNSKDNDVDGDGIPNATEGTSDADGDGIANDFDLDSDGDGIPDNIEAQTTAGYKPPSGTVSASGVDTAYGAGLTPVNTDGTDTPDYLDTDSDNSGANDTTEAKLTLANADADKDGLDDAIDADDASFGSANAGITDVLGTYPKVGTQVNWRAVNAAPVIPTPAALDYVEKTTTPAADLAATDDTDTEGDKLVYSMTGGDDMALFTIDPATGVLTFKAPPSFAAPTDKDGNNTYLVEVATTDGEGAITKKLLTITVLKDTDHDGVGDKNDLDVDGDGILNSVEGTADTDGDSIQNQWDLDSDGDGIPDNIEAQATAAFKAPSGVDADKNGVDDAYGAGLVPVDTESDGKPDYLDLDSENTGGDDNTESDVPVLSGVDADKDGLDDTIDTDDTNFGPANAGITDMLAAYPKTGAEVNWRVPNTPPVFTSATAAAFDENSTAVVLNVETTDDKNSEATSTIGYSIVGSDDDARFTIDAKTGDIKFKLVPDYEKPIDKNKDNAYTLTVKACDMEGGCSEQTIIINVVDVDEDNDSDDLMDSKEAELGTDRWKADTDGDGLNDGEEVNTLKTDPLKTDTDADGLSDGDEVLKSKTDPLNPDTDGDGVGDLAEVGADPANPLDSDGDGTADAFDTDDDNDGVLTKDEMPNPNGDLNPDDARNTDGDLLPDYLDNEDDGDGVLTKYEDPAGKRDSDKDGKLDYLDDDDDNDGLLTEYEQADPNKDGNPADQRDTDKDGIADWLDNDDDGDGVLTQYEMADKDGNGNPTDATDTDGDGKFNWLDNDDDGDGILTKFEQPDPNGDGNPADALDTDKDSKPNYLDSDDDGDSKLTVDEKADKNKDGNPADAYDADADGIPSYLDANEIPTVVLHVRGFLQGAYNTADGLMRDDLRKQGLIPAVQPYTNAVTSLGYAGTEALAPSLLTLNDDNALVDWVVVELRSKASPKTVVARTAAVLQRDGDVANPQTNEAKLLIPNVVEGQYYVSLRHRNHLGVTTQDAMLLSPTLTAVDFTLPSQTVMGSHARLLGKDAALMWAGEANNSDSVIANGPGNDTNVVLGTVLMHPTNLLTNSNFRLKGYYVTDLNLDGISLYSGPSNDINLLLGNVLLHPGNGLFAANYMMLGAMPK</sequence>
<feature type="signal peptide" evidence="6">
    <location>
        <begin position="1"/>
        <end position="29"/>
    </location>
</feature>
<feature type="compositionally biased region" description="Acidic residues" evidence="5">
    <location>
        <begin position="1272"/>
        <end position="1281"/>
    </location>
</feature>
<gene>
    <name evidence="8" type="ORF">L2Y54_07075</name>
</gene>
<feature type="region of interest" description="Disordered" evidence="5">
    <location>
        <begin position="461"/>
        <end position="488"/>
    </location>
</feature>
<comment type="subcellular location">
    <subcellularLocation>
        <location evidence="1">Secreted</location>
    </subcellularLocation>
</comment>
<evidence type="ECO:0000313" key="8">
    <source>
        <dbReference type="EMBL" id="UJS25799.1"/>
    </source>
</evidence>
<dbReference type="Pfam" id="PF18884">
    <property type="entry name" value="TSP3_bac"/>
    <property type="match status" value="3"/>
</dbReference>
<protein>
    <submittedName>
        <fullName evidence="8">Cadherin domain-containing protein</fullName>
    </submittedName>
</protein>